<organism evidence="7 8">
    <name type="scientific">Mya arenaria</name>
    <name type="common">Soft-shell clam</name>
    <dbReference type="NCBI Taxonomy" id="6604"/>
    <lineage>
        <taxon>Eukaryota</taxon>
        <taxon>Metazoa</taxon>
        <taxon>Spiralia</taxon>
        <taxon>Lophotrochozoa</taxon>
        <taxon>Mollusca</taxon>
        <taxon>Bivalvia</taxon>
        <taxon>Autobranchia</taxon>
        <taxon>Heteroconchia</taxon>
        <taxon>Euheterodonta</taxon>
        <taxon>Imparidentia</taxon>
        <taxon>Neoheterodontei</taxon>
        <taxon>Myida</taxon>
        <taxon>Myoidea</taxon>
        <taxon>Myidae</taxon>
        <taxon>Mya</taxon>
    </lineage>
</organism>
<keyword evidence="4 5" id="KW-0472">Membrane</keyword>
<protein>
    <recommendedName>
        <fullName evidence="6">G-protein coupled receptors family 1 profile domain-containing protein</fullName>
    </recommendedName>
</protein>
<dbReference type="Proteomes" id="UP001164746">
    <property type="component" value="Chromosome 10"/>
</dbReference>
<feature type="non-terminal residue" evidence="7">
    <location>
        <position position="345"/>
    </location>
</feature>
<dbReference type="SUPFAM" id="SSF81321">
    <property type="entry name" value="Family A G protein-coupled receptor-like"/>
    <property type="match status" value="1"/>
</dbReference>
<feature type="transmembrane region" description="Helical" evidence="5">
    <location>
        <begin position="284"/>
        <end position="305"/>
    </location>
</feature>
<feature type="domain" description="G-protein coupled receptors family 1 profile" evidence="6">
    <location>
        <begin position="76"/>
        <end position="301"/>
    </location>
</feature>
<proteinExistence type="predicted"/>
<keyword evidence="2 5" id="KW-0812">Transmembrane</keyword>
<feature type="transmembrane region" description="Helical" evidence="5">
    <location>
        <begin position="112"/>
        <end position="134"/>
    </location>
</feature>
<dbReference type="PROSITE" id="PS50262">
    <property type="entry name" value="G_PROTEIN_RECEP_F1_2"/>
    <property type="match status" value="1"/>
</dbReference>
<sequence>ETMASNNSTQTDMVLFKDGYDIPLYGLDNGMFYYIHVTDIVCLTMSLTCALATIISSFWSHPDDGFYTGWTKGERLAVYMSICDLLLNISLLMNHLHILITKTHTRPKELCVFFGFIMTEFVLAQLLMVNVVAINIFSTTFFSTKYSFGKFDRGILLWTFGVPCIGALIAAMLDQFGPAEIACFFDPINGRVASLVLITIPLTAIMGVNVLLYILTFIKIRIDIRAVRKSLGNMGSTTERHIKAGRKMSMFVVAFFIQWFSFGLIGVWFMIADDVADIPKVLKHVVGIFTNLGGVLNLIIYLAVFRKTRPNMAASMNSQNTHMVSYNNKNRPTRFVQRNEEFEFN</sequence>
<evidence type="ECO:0000313" key="8">
    <source>
        <dbReference type="Proteomes" id="UP001164746"/>
    </source>
</evidence>
<comment type="subcellular location">
    <subcellularLocation>
        <location evidence="1">Membrane</location>
        <topology evidence="1">Multi-pass membrane protein</topology>
    </subcellularLocation>
</comment>
<evidence type="ECO:0000256" key="4">
    <source>
        <dbReference type="ARBA" id="ARBA00023136"/>
    </source>
</evidence>
<feature type="transmembrane region" description="Helical" evidence="5">
    <location>
        <begin position="250"/>
        <end position="272"/>
    </location>
</feature>
<dbReference type="InterPro" id="IPR017452">
    <property type="entry name" value="GPCR_Rhodpsn_7TM"/>
</dbReference>
<gene>
    <name evidence="7" type="ORF">MAR_030417</name>
</gene>
<evidence type="ECO:0000256" key="3">
    <source>
        <dbReference type="ARBA" id="ARBA00022989"/>
    </source>
</evidence>
<feature type="transmembrane region" description="Helical" evidence="5">
    <location>
        <begin position="33"/>
        <end position="55"/>
    </location>
</feature>
<dbReference type="PANTHER" id="PTHR23112:SF0">
    <property type="entry name" value="TRANSMEMBRANE PROTEIN 116"/>
    <property type="match status" value="1"/>
</dbReference>
<feature type="transmembrane region" description="Helical" evidence="5">
    <location>
        <begin position="193"/>
        <end position="218"/>
    </location>
</feature>
<dbReference type="EMBL" id="CP111021">
    <property type="protein sequence ID" value="WAR15823.1"/>
    <property type="molecule type" value="Genomic_DNA"/>
</dbReference>
<keyword evidence="3 5" id="KW-1133">Transmembrane helix</keyword>
<evidence type="ECO:0000256" key="1">
    <source>
        <dbReference type="ARBA" id="ARBA00004141"/>
    </source>
</evidence>
<evidence type="ECO:0000256" key="5">
    <source>
        <dbReference type="SAM" id="Phobius"/>
    </source>
</evidence>
<evidence type="ECO:0000259" key="6">
    <source>
        <dbReference type="PROSITE" id="PS50262"/>
    </source>
</evidence>
<dbReference type="PANTHER" id="PTHR23112">
    <property type="entry name" value="G PROTEIN-COUPLED RECEPTOR 157-RELATED"/>
    <property type="match status" value="1"/>
</dbReference>
<name>A0ABY7F0W8_MYAAR</name>
<accession>A0ABY7F0W8</accession>
<feature type="transmembrane region" description="Helical" evidence="5">
    <location>
        <begin position="76"/>
        <end position="100"/>
    </location>
</feature>
<evidence type="ECO:0000256" key="2">
    <source>
        <dbReference type="ARBA" id="ARBA00022692"/>
    </source>
</evidence>
<evidence type="ECO:0000313" key="7">
    <source>
        <dbReference type="EMBL" id="WAR15823.1"/>
    </source>
</evidence>
<reference evidence="7" key="1">
    <citation type="submission" date="2022-11" db="EMBL/GenBank/DDBJ databases">
        <title>Centuries of genome instability and evolution in soft-shell clam transmissible cancer (bioRxiv).</title>
        <authorList>
            <person name="Hart S.F.M."/>
            <person name="Yonemitsu M.A."/>
            <person name="Giersch R.M."/>
            <person name="Beal B.F."/>
            <person name="Arriagada G."/>
            <person name="Davis B.W."/>
            <person name="Ostrander E.A."/>
            <person name="Goff S.P."/>
            <person name="Metzger M.J."/>
        </authorList>
    </citation>
    <scope>NUCLEOTIDE SEQUENCE</scope>
    <source>
        <strain evidence="7">MELC-2E11</strain>
        <tissue evidence="7">Siphon/mantle</tissue>
    </source>
</reference>
<dbReference type="Gene3D" id="1.20.1070.10">
    <property type="entry name" value="Rhodopsin 7-helix transmembrane proteins"/>
    <property type="match status" value="1"/>
</dbReference>
<keyword evidence="8" id="KW-1185">Reference proteome</keyword>
<feature type="transmembrane region" description="Helical" evidence="5">
    <location>
        <begin position="155"/>
        <end position="173"/>
    </location>
</feature>